<evidence type="ECO:0000313" key="3">
    <source>
        <dbReference type="Proteomes" id="UP000838756"/>
    </source>
</evidence>
<sequence length="70" mass="7735">METRFFEFWIPQRLDRTRQAASQCRATRGGRERGIARAATAGDCPPHAPDPATPLHLPHPQTSSTSLGDH</sequence>
<feature type="compositionally biased region" description="Polar residues" evidence="1">
    <location>
        <begin position="60"/>
        <end position="70"/>
    </location>
</feature>
<dbReference type="EMBL" id="CAKXAJ010026113">
    <property type="protein sequence ID" value="CAH2256710.1"/>
    <property type="molecule type" value="Genomic_DNA"/>
</dbReference>
<gene>
    <name evidence="2" type="primary">jg10944</name>
    <name evidence="2" type="ORF">PAEG_LOCUS22976</name>
</gene>
<proteinExistence type="predicted"/>
<evidence type="ECO:0000313" key="2">
    <source>
        <dbReference type="EMBL" id="CAH2256710.1"/>
    </source>
</evidence>
<protein>
    <submittedName>
        <fullName evidence="2">Jg10944 protein</fullName>
    </submittedName>
</protein>
<feature type="region of interest" description="Disordered" evidence="1">
    <location>
        <begin position="18"/>
        <end position="70"/>
    </location>
</feature>
<organism evidence="2 3">
    <name type="scientific">Pararge aegeria aegeria</name>
    <dbReference type="NCBI Taxonomy" id="348720"/>
    <lineage>
        <taxon>Eukaryota</taxon>
        <taxon>Metazoa</taxon>
        <taxon>Ecdysozoa</taxon>
        <taxon>Arthropoda</taxon>
        <taxon>Hexapoda</taxon>
        <taxon>Insecta</taxon>
        <taxon>Pterygota</taxon>
        <taxon>Neoptera</taxon>
        <taxon>Endopterygota</taxon>
        <taxon>Lepidoptera</taxon>
        <taxon>Glossata</taxon>
        <taxon>Ditrysia</taxon>
        <taxon>Papilionoidea</taxon>
        <taxon>Nymphalidae</taxon>
        <taxon>Satyrinae</taxon>
        <taxon>Satyrini</taxon>
        <taxon>Parargina</taxon>
        <taxon>Pararge</taxon>
    </lineage>
</organism>
<accession>A0A8S4S6L0</accession>
<name>A0A8S4S6L0_9NEOP</name>
<dbReference type="Proteomes" id="UP000838756">
    <property type="component" value="Unassembled WGS sequence"/>
</dbReference>
<keyword evidence="3" id="KW-1185">Reference proteome</keyword>
<evidence type="ECO:0000256" key="1">
    <source>
        <dbReference type="SAM" id="MobiDB-lite"/>
    </source>
</evidence>
<reference evidence="2" key="1">
    <citation type="submission" date="2022-03" db="EMBL/GenBank/DDBJ databases">
        <authorList>
            <person name="Lindestad O."/>
        </authorList>
    </citation>
    <scope>NUCLEOTIDE SEQUENCE</scope>
</reference>
<dbReference type="AlphaFoldDB" id="A0A8S4S6L0"/>
<comment type="caution">
    <text evidence="2">The sequence shown here is derived from an EMBL/GenBank/DDBJ whole genome shotgun (WGS) entry which is preliminary data.</text>
</comment>